<dbReference type="STRING" id="1707952.A6A03_16090"/>
<protein>
    <recommendedName>
        <fullName evidence="3">DUF507 domain-containing protein</fullName>
    </recommendedName>
</protein>
<dbReference type="Pfam" id="PF04368">
    <property type="entry name" value="DUF507"/>
    <property type="match status" value="1"/>
</dbReference>
<proteinExistence type="predicted"/>
<keyword evidence="2" id="KW-1185">Reference proteome</keyword>
<sequence length="93" mass="10814">MKLSPAKVEQLATMLVDVLAETDGVLFQAGDPELRAAIVDIMTDELEVEDRLNAEVHQMLQAYKYEITHERLDYDTLFRRLRQRLIAERKIVL</sequence>
<evidence type="ECO:0000313" key="2">
    <source>
        <dbReference type="Proteomes" id="UP000078287"/>
    </source>
</evidence>
<dbReference type="EMBL" id="LWQS01000063">
    <property type="protein sequence ID" value="OAN44625.1"/>
    <property type="molecule type" value="Genomic_DNA"/>
</dbReference>
<gene>
    <name evidence="1" type="ORF">A6A03_16090</name>
</gene>
<dbReference type="RefSeq" id="WP_066788868.1">
    <property type="nucleotide sequence ID" value="NZ_LWQS01000063.1"/>
</dbReference>
<dbReference type="AlphaFoldDB" id="A0A178M9B3"/>
<evidence type="ECO:0000313" key="1">
    <source>
        <dbReference type="EMBL" id="OAN44625.1"/>
    </source>
</evidence>
<dbReference type="OrthoDB" id="163245at2"/>
<accession>A0A178M9B3</accession>
<dbReference type="InterPro" id="IPR007463">
    <property type="entry name" value="DUF507"/>
</dbReference>
<dbReference type="Proteomes" id="UP000078287">
    <property type="component" value="Unassembled WGS sequence"/>
</dbReference>
<evidence type="ECO:0008006" key="3">
    <source>
        <dbReference type="Google" id="ProtNLM"/>
    </source>
</evidence>
<organism evidence="1 2">
    <name type="scientific">Chloroflexus islandicus</name>
    <dbReference type="NCBI Taxonomy" id="1707952"/>
    <lineage>
        <taxon>Bacteria</taxon>
        <taxon>Bacillati</taxon>
        <taxon>Chloroflexota</taxon>
        <taxon>Chloroflexia</taxon>
        <taxon>Chloroflexales</taxon>
        <taxon>Chloroflexineae</taxon>
        <taxon>Chloroflexaceae</taxon>
        <taxon>Chloroflexus</taxon>
    </lineage>
</organism>
<reference evidence="1 2" key="1">
    <citation type="submission" date="2016-04" db="EMBL/GenBank/DDBJ databases">
        <title>Chloroflexus islandicus sp. nov., a thermophilic filamentous anoxygenic phototrophic bacterium from geyser Strokkur (Iceland).</title>
        <authorList>
            <person name="Gaisin V.A."/>
            <person name="Kalashnikov A.M."/>
            <person name="Sukhacheva M.V."/>
            <person name="Grouzdev D.S."/>
            <person name="Ivanov T.M."/>
            <person name="Kuznetsov B."/>
            <person name="Gorlenko V.M."/>
        </authorList>
    </citation>
    <scope>NUCLEOTIDE SEQUENCE [LARGE SCALE GENOMIC DNA]</scope>
    <source>
        <strain evidence="2">isl-2</strain>
    </source>
</reference>
<comment type="caution">
    <text evidence="1">The sequence shown here is derived from an EMBL/GenBank/DDBJ whole genome shotgun (WGS) entry which is preliminary data.</text>
</comment>
<name>A0A178M9B3_9CHLR</name>